<keyword evidence="3" id="KW-1185">Reference proteome</keyword>
<gene>
    <name evidence="2" type="ORF">CkaCkLH20_00946</name>
</gene>
<dbReference type="RefSeq" id="XP_038751261.1">
    <property type="nucleotide sequence ID" value="XM_038883666.1"/>
</dbReference>
<feature type="compositionally biased region" description="Basic and acidic residues" evidence="1">
    <location>
        <begin position="335"/>
        <end position="357"/>
    </location>
</feature>
<evidence type="ECO:0000313" key="2">
    <source>
        <dbReference type="EMBL" id="KAF9881800.1"/>
    </source>
</evidence>
<sequence>MSNDDVAVLGIKPEDFLNLDQRQIEEKLDNAVPRYIDDCQLLDIYAEWLSKQVPKLGYKSALNTSHTIRAGCDYLSARNYDKGVVIGAFWRHRDAYIRNHPGGAREFNFAKRDIEINYKKLPTAAPASSIAPSLQKDQSQSNGPVKNVKSPSPTLATPKSNVQCNPATIDELKYDLVIRERLDKVRSDNNMTFTPSVPPKGVPPDSYTCRRCHYIQNCKTNGNPSFDCKPPKGYICRGCGEAETHFVSACPRFSSSGPAKSAGSRSRKKSKSSKTESKKKLSVDQRPRSGSVKQSTPPSSTVTECRSTNARMPRQGDVFPERRNRSRSPPAQTPKTRDDHMSEDRARYIQYHTDRYRPGRSASPEIQPLVGGGPLRSGSNTDPIGRRPRRDSYRKLDSYRPSSKVAEPASSIKMAKKNITSTKKQPLAPDHSNGRASDGRLSPWDDMQPPIKKRIREDSPDVQGLPWDDIQTPPKKRLRDGSDVSNSKASCTPAQDLFQNHKPVTGVLEPYAVKPDAADHHAAEVDAADADVMEADIMEADAMEPNAMEAGATVAGSMEEGLEEDFVPFSSSDDYDEPGFDADSFLAGVERDLWYRSCTSASTSSSIAQDSDVGIDQNYPLDHTEACISPGSDIPTQQNRDFTNKAADSPEFTNDNHDGLYSLESSISCDTQFQSPAAPTLGEYNDNAVMTDLLTDTTCFRHSSCGVETTPVQIIQPFQTLKPLRRDPPYDRHVLGLFRGREHAHVYVNVLRRRNAIDMYEAN</sequence>
<evidence type="ECO:0000313" key="3">
    <source>
        <dbReference type="Proteomes" id="UP000781932"/>
    </source>
</evidence>
<feature type="compositionally biased region" description="Basic and acidic residues" evidence="1">
    <location>
        <begin position="273"/>
        <end position="287"/>
    </location>
</feature>
<comment type="caution">
    <text evidence="2">The sequence shown here is derived from an EMBL/GenBank/DDBJ whole genome shotgun (WGS) entry which is preliminary data.</text>
</comment>
<reference evidence="2" key="1">
    <citation type="submission" date="2020-03" db="EMBL/GenBank/DDBJ databases">
        <authorList>
            <person name="He L."/>
        </authorList>
    </citation>
    <scope>NUCLEOTIDE SEQUENCE</scope>
    <source>
        <strain evidence="2">CkLH20</strain>
    </source>
</reference>
<proteinExistence type="predicted"/>
<feature type="compositionally biased region" description="Polar residues" evidence="1">
    <location>
        <begin position="483"/>
        <end position="493"/>
    </location>
</feature>
<feature type="region of interest" description="Disordered" evidence="1">
    <location>
        <begin position="127"/>
        <end position="161"/>
    </location>
</feature>
<dbReference type="Proteomes" id="UP000781932">
    <property type="component" value="Unassembled WGS sequence"/>
</dbReference>
<accession>A0A9P6IJN4</accession>
<feature type="region of interest" description="Disordered" evidence="1">
    <location>
        <begin position="250"/>
        <end position="497"/>
    </location>
</feature>
<dbReference type="GeneID" id="62156740"/>
<protein>
    <recommendedName>
        <fullName evidence="4">CCHC-type domain-containing protein</fullName>
    </recommendedName>
</protein>
<feature type="region of interest" description="Disordered" evidence="1">
    <location>
        <begin position="622"/>
        <end position="656"/>
    </location>
</feature>
<evidence type="ECO:0008006" key="4">
    <source>
        <dbReference type="Google" id="ProtNLM"/>
    </source>
</evidence>
<organism evidence="2 3">
    <name type="scientific">Colletotrichum karsti</name>
    <dbReference type="NCBI Taxonomy" id="1095194"/>
    <lineage>
        <taxon>Eukaryota</taxon>
        <taxon>Fungi</taxon>
        <taxon>Dikarya</taxon>
        <taxon>Ascomycota</taxon>
        <taxon>Pezizomycotina</taxon>
        <taxon>Sordariomycetes</taxon>
        <taxon>Hypocreomycetidae</taxon>
        <taxon>Glomerellales</taxon>
        <taxon>Glomerellaceae</taxon>
        <taxon>Colletotrichum</taxon>
        <taxon>Colletotrichum boninense species complex</taxon>
    </lineage>
</organism>
<reference evidence="2" key="2">
    <citation type="submission" date="2020-11" db="EMBL/GenBank/DDBJ databases">
        <title>Whole genome sequencing of Colletotrichum sp.</title>
        <authorList>
            <person name="Li H."/>
        </authorList>
    </citation>
    <scope>NUCLEOTIDE SEQUENCE</scope>
    <source>
        <strain evidence="2">CkLH20</strain>
    </source>
</reference>
<feature type="compositionally biased region" description="Polar residues" evidence="1">
    <location>
        <begin position="291"/>
        <end position="310"/>
    </location>
</feature>
<feature type="compositionally biased region" description="Polar residues" evidence="1">
    <location>
        <begin position="135"/>
        <end position="161"/>
    </location>
</feature>
<evidence type="ECO:0000256" key="1">
    <source>
        <dbReference type="SAM" id="MobiDB-lite"/>
    </source>
</evidence>
<name>A0A9P6IJN4_9PEZI</name>
<dbReference type="OrthoDB" id="444325at2759"/>
<dbReference type="AlphaFoldDB" id="A0A9P6IJN4"/>
<dbReference type="EMBL" id="JAATWM020000002">
    <property type="protein sequence ID" value="KAF9881800.1"/>
    <property type="molecule type" value="Genomic_DNA"/>
</dbReference>